<keyword evidence="3 5" id="KW-1133">Transmembrane helix</keyword>
<feature type="transmembrane region" description="Helical" evidence="5">
    <location>
        <begin position="70"/>
        <end position="89"/>
    </location>
</feature>
<keyword evidence="4 5" id="KW-0472">Membrane</keyword>
<evidence type="ECO:0000313" key="6">
    <source>
        <dbReference type="EMBL" id="KKK85223.1"/>
    </source>
</evidence>
<feature type="non-terminal residue" evidence="6">
    <location>
        <position position="1"/>
    </location>
</feature>
<protein>
    <recommendedName>
        <fullName evidence="7">Carbon starvation protein A</fullName>
    </recommendedName>
</protein>
<feature type="transmembrane region" description="Helical" evidence="5">
    <location>
        <begin position="96"/>
        <end position="119"/>
    </location>
</feature>
<sequence length="133" mass="14280">IGLVGAQKLGWRVSVQQICAAIMFASVFEIVLGYTGLIGYIKRLISPIVIAPTIAMIGLALYYLGVPSMAGNWAISLLTLAALILYFQVFSRKSKVFLLFPVLLAIATGWIAALIGTAAEWIAKGNPANRRQA</sequence>
<dbReference type="GO" id="GO:0022857">
    <property type="term" value="F:transmembrane transporter activity"/>
    <property type="evidence" value="ECO:0007669"/>
    <property type="project" value="InterPro"/>
</dbReference>
<name>A0A0F8YUS0_9ZZZZ</name>
<comment type="caution">
    <text evidence="6">The sequence shown here is derived from an EMBL/GenBank/DDBJ whole genome shotgun (WGS) entry which is preliminary data.</text>
</comment>
<feature type="transmembrane region" description="Helical" evidence="5">
    <location>
        <begin position="15"/>
        <end position="37"/>
    </location>
</feature>
<dbReference type="GO" id="GO:0016020">
    <property type="term" value="C:membrane"/>
    <property type="evidence" value="ECO:0007669"/>
    <property type="project" value="UniProtKB-SubCell"/>
</dbReference>
<organism evidence="6">
    <name type="scientific">marine sediment metagenome</name>
    <dbReference type="NCBI Taxonomy" id="412755"/>
    <lineage>
        <taxon>unclassified sequences</taxon>
        <taxon>metagenomes</taxon>
        <taxon>ecological metagenomes</taxon>
    </lineage>
</organism>
<dbReference type="InterPro" id="IPR006043">
    <property type="entry name" value="NCS2"/>
</dbReference>
<keyword evidence="2 5" id="KW-0812">Transmembrane</keyword>
<evidence type="ECO:0000256" key="4">
    <source>
        <dbReference type="ARBA" id="ARBA00023136"/>
    </source>
</evidence>
<dbReference type="EMBL" id="LAZR01051407">
    <property type="protein sequence ID" value="KKK85223.1"/>
    <property type="molecule type" value="Genomic_DNA"/>
</dbReference>
<evidence type="ECO:0000256" key="1">
    <source>
        <dbReference type="ARBA" id="ARBA00004141"/>
    </source>
</evidence>
<evidence type="ECO:0000256" key="3">
    <source>
        <dbReference type="ARBA" id="ARBA00022989"/>
    </source>
</evidence>
<evidence type="ECO:0000256" key="5">
    <source>
        <dbReference type="SAM" id="Phobius"/>
    </source>
</evidence>
<evidence type="ECO:0000256" key="2">
    <source>
        <dbReference type="ARBA" id="ARBA00022692"/>
    </source>
</evidence>
<feature type="transmembrane region" description="Helical" evidence="5">
    <location>
        <begin position="44"/>
        <end position="64"/>
    </location>
</feature>
<dbReference type="AlphaFoldDB" id="A0A0F8YUS0"/>
<evidence type="ECO:0008006" key="7">
    <source>
        <dbReference type="Google" id="ProtNLM"/>
    </source>
</evidence>
<dbReference type="Pfam" id="PF00860">
    <property type="entry name" value="Xan_ur_permease"/>
    <property type="match status" value="1"/>
</dbReference>
<accession>A0A0F8YUS0</accession>
<comment type="subcellular location">
    <subcellularLocation>
        <location evidence="1">Membrane</location>
        <topology evidence="1">Multi-pass membrane protein</topology>
    </subcellularLocation>
</comment>
<dbReference type="PANTHER" id="PTHR11119">
    <property type="entry name" value="XANTHINE-URACIL / VITAMIN C PERMEASE FAMILY MEMBER"/>
    <property type="match status" value="1"/>
</dbReference>
<gene>
    <name evidence="6" type="ORF">LCGC14_2775430</name>
</gene>
<proteinExistence type="predicted"/>
<reference evidence="6" key="1">
    <citation type="journal article" date="2015" name="Nature">
        <title>Complex archaea that bridge the gap between prokaryotes and eukaryotes.</title>
        <authorList>
            <person name="Spang A."/>
            <person name="Saw J.H."/>
            <person name="Jorgensen S.L."/>
            <person name="Zaremba-Niedzwiedzka K."/>
            <person name="Martijn J."/>
            <person name="Lind A.E."/>
            <person name="van Eijk R."/>
            <person name="Schleper C."/>
            <person name="Guy L."/>
            <person name="Ettema T.J."/>
        </authorList>
    </citation>
    <scope>NUCLEOTIDE SEQUENCE</scope>
</reference>